<accession>A0AAN0JZE3</accession>
<dbReference type="Proteomes" id="UP000007879">
    <property type="component" value="Unassembled WGS sequence"/>
</dbReference>
<sequence>MVDLSSGEVKPAKRMRGEECWTVGELKQYIGELFNINLLCLRLLMKEYGYMYATSVRDITNVESCLEKMLYQGYPFTFSRQHRQFNMYVSSDPEDYRKEFHNSLMYRYVENHIYWILLNITIPPQPEATHTTTRNDTIVHVSEAEKRMMIKIISITEENKGKERKIQVQVDKRITLAQLKEELVPLIAVPFTGFRVYRISKYREYEMERLDEALMGTKSGSELIIRLGRAARPLGRREYRIKLYLLQVYNTEFCKFMMDFIIAKNTQVHKFKKQIIEEAKVQGIDCVLELDKMRLRYKRGVYPSTVYPDHELINTRLSREIPVHVYVEPLK</sequence>
<dbReference type="GeneID" id="109590887"/>
<protein>
    <recommendedName>
        <fullName evidence="1">Ubiquitin carboxyl-terminal hydrolase 47 C-terminal domain-containing protein</fullName>
    </recommendedName>
</protein>
<dbReference type="AlphaFoldDB" id="A0AAN0JZE3"/>
<reference evidence="2" key="2">
    <citation type="submission" date="2024-06" db="UniProtKB">
        <authorList>
            <consortium name="EnsemblMetazoa"/>
        </authorList>
    </citation>
    <scope>IDENTIFICATION</scope>
</reference>
<evidence type="ECO:0000313" key="2">
    <source>
        <dbReference type="EnsemblMetazoa" id="XP_019862294.1"/>
    </source>
</evidence>
<dbReference type="RefSeq" id="XP_019862294.1">
    <property type="nucleotide sequence ID" value="XM_020006735.1"/>
</dbReference>
<keyword evidence="3" id="KW-1185">Reference proteome</keyword>
<dbReference type="InterPro" id="IPR045578">
    <property type="entry name" value="USP47_C"/>
</dbReference>
<proteinExistence type="predicted"/>
<organism evidence="2 3">
    <name type="scientific">Amphimedon queenslandica</name>
    <name type="common">Sponge</name>
    <dbReference type="NCBI Taxonomy" id="400682"/>
    <lineage>
        <taxon>Eukaryota</taxon>
        <taxon>Metazoa</taxon>
        <taxon>Porifera</taxon>
        <taxon>Demospongiae</taxon>
        <taxon>Heteroscleromorpha</taxon>
        <taxon>Haplosclerida</taxon>
        <taxon>Niphatidae</taxon>
        <taxon>Amphimedon</taxon>
    </lineage>
</organism>
<name>A0AAN0JZE3_AMPQE</name>
<dbReference type="KEGG" id="aqu:109590887"/>
<evidence type="ECO:0000259" key="1">
    <source>
        <dbReference type="Pfam" id="PF19718"/>
    </source>
</evidence>
<evidence type="ECO:0000313" key="3">
    <source>
        <dbReference type="Proteomes" id="UP000007879"/>
    </source>
</evidence>
<dbReference type="Pfam" id="PF19718">
    <property type="entry name" value="USP47_C"/>
    <property type="match status" value="1"/>
</dbReference>
<feature type="domain" description="Ubiquitin carboxyl-terminal hydrolase 47 C-terminal" evidence="1">
    <location>
        <begin position="240"/>
        <end position="331"/>
    </location>
</feature>
<reference evidence="3" key="1">
    <citation type="journal article" date="2010" name="Nature">
        <title>The Amphimedon queenslandica genome and the evolution of animal complexity.</title>
        <authorList>
            <person name="Srivastava M."/>
            <person name="Simakov O."/>
            <person name="Chapman J."/>
            <person name="Fahey B."/>
            <person name="Gauthier M.E."/>
            <person name="Mitros T."/>
            <person name="Richards G.S."/>
            <person name="Conaco C."/>
            <person name="Dacre M."/>
            <person name="Hellsten U."/>
            <person name="Larroux C."/>
            <person name="Putnam N.H."/>
            <person name="Stanke M."/>
            <person name="Adamska M."/>
            <person name="Darling A."/>
            <person name="Degnan S.M."/>
            <person name="Oakley T.H."/>
            <person name="Plachetzki D.C."/>
            <person name="Zhai Y."/>
            <person name="Adamski M."/>
            <person name="Calcino A."/>
            <person name="Cummins S.F."/>
            <person name="Goodstein D.M."/>
            <person name="Harris C."/>
            <person name="Jackson D.J."/>
            <person name="Leys S.P."/>
            <person name="Shu S."/>
            <person name="Woodcroft B.J."/>
            <person name="Vervoort M."/>
            <person name="Kosik K.S."/>
            <person name="Manning G."/>
            <person name="Degnan B.M."/>
            <person name="Rokhsar D.S."/>
        </authorList>
    </citation>
    <scope>NUCLEOTIDE SEQUENCE [LARGE SCALE GENOMIC DNA]</scope>
</reference>
<dbReference type="EnsemblMetazoa" id="XM_020006735.1">
    <property type="protein sequence ID" value="XP_019862294.1"/>
    <property type="gene ID" value="LOC109590887"/>
</dbReference>